<dbReference type="Pfam" id="PF02687">
    <property type="entry name" value="FtsX"/>
    <property type="match status" value="1"/>
</dbReference>
<dbReference type="PANTHER" id="PTHR30572:SF4">
    <property type="entry name" value="ABC TRANSPORTER PERMEASE YTRF"/>
    <property type="match status" value="1"/>
</dbReference>
<organism evidence="10 11">
    <name type="scientific">Streptomyces europaeiscabiei</name>
    <dbReference type="NCBI Taxonomy" id="146819"/>
    <lineage>
        <taxon>Bacteria</taxon>
        <taxon>Bacillati</taxon>
        <taxon>Actinomycetota</taxon>
        <taxon>Actinomycetes</taxon>
        <taxon>Kitasatosporales</taxon>
        <taxon>Streptomycetaceae</taxon>
        <taxon>Streptomyces</taxon>
    </lineage>
</organism>
<comment type="subcellular location">
    <subcellularLocation>
        <location evidence="1">Cell membrane</location>
        <topology evidence="1">Multi-pass membrane protein</topology>
    </subcellularLocation>
</comment>
<feature type="transmembrane region" description="Helical" evidence="7">
    <location>
        <begin position="339"/>
        <end position="361"/>
    </location>
</feature>
<comment type="caution">
    <text evidence="10">The sequence shown here is derived from an EMBL/GenBank/DDBJ whole genome shotgun (WGS) entry which is preliminary data.</text>
</comment>
<reference evidence="10 11" key="1">
    <citation type="journal article" date="2023" name="Microb. Genom.">
        <title>Mesoterricola silvestris gen. nov., sp. nov., Mesoterricola sediminis sp. nov., Geothrix oryzae sp. nov., Geothrix edaphica sp. nov., Geothrix rubra sp. nov., and Geothrix limicola sp. nov., six novel members of Acidobacteriota isolated from soils.</title>
        <authorList>
            <person name="Weisberg A.J."/>
            <person name="Pearce E."/>
            <person name="Kramer C.G."/>
            <person name="Chang J.H."/>
            <person name="Clarke C.R."/>
        </authorList>
    </citation>
    <scope>NUCLEOTIDE SEQUENCE [LARGE SCALE GENOMIC DNA]</scope>
    <source>
        <strain evidence="10 11">ID09-01A</strain>
    </source>
</reference>
<evidence type="ECO:0000313" key="10">
    <source>
        <dbReference type="EMBL" id="MDX3698694.1"/>
    </source>
</evidence>
<feature type="transmembrane region" description="Helical" evidence="7">
    <location>
        <begin position="42"/>
        <end position="64"/>
    </location>
</feature>
<dbReference type="RefSeq" id="WP_119582580.1">
    <property type="nucleotide sequence ID" value="NZ_JARAUR010000075.1"/>
</dbReference>
<evidence type="ECO:0000256" key="4">
    <source>
        <dbReference type="ARBA" id="ARBA00022989"/>
    </source>
</evidence>
<feature type="domain" description="ABC3 transporter permease C-terminal" evidence="8">
    <location>
        <begin position="291"/>
        <end position="402"/>
    </location>
</feature>
<evidence type="ECO:0000256" key="7">
    <source>
        <dbReference type="SAM" id="Phobius"/>
    </source>
</evidence>
<evidence type="ECO:0000256" key="6">
    <source>
        <dbReference type="ARBA" id="ARBA00038076"/>
    </source>
</evidence>
<name>A0ABU4N6W1_9ACTN</name>
<accession>A0ABU4N6W1</accession>
<dbReference type="EMBL" id="JARAYU010000001">
    <property type="protein sequence ID" value="MDX3698694.1"/>
    <property type="molecule type" value="Genomic_DNA"/>
</dbReference>
<keyword evidence="4 7" id="KW-1133">Transmembrane helix</keyword>
<evidence type="ECO:0000256" key="5">
    <source>
        <dbReference type="ARBA" id="ARBA00023136"/>
    </source>
</evidence>
<dbReference type="Proteomes" id="UP001271274">
    <property type="component" value="Unassembled WGS sequence"/>
</dbReference>
<comment type="similarity">
    <text evidence="6">Belongs to the ABC-4 integral membrane protein family.</text>
</comment>
<dbReference type="InterPro" id="IPR050250">
    <property type="entry name" value="Macrolide_Exporter_MacB"/>
</dbReference>
<dbReference type="InterPro" id="IPR025857">
    <property type="entry name" value="MacB_PCD"/>
</dbReference>
<sequence length="409" mass="42321">MPTSADTTAQVPEPARLRAARLGPVDVVRLGGTGLRTRPLRVFLSALGIAIGVAAMIAVVGISGSGRAEVDRRLDALGTNLLRVAPGRTLAGDAAELPPESVAMIRRVPPVRQAAATGETGADIYRNERIAIGRTGSLHVLAAGADLLPAVGGQVRDGRWLDSATEEYPAVVLGSTAARRLDVYTPGTRVWLGERWFSLIGVLDPVPLAPEIDSAALVGWSAAERYLRFDGRPSTVYVRAEDSQVTSVRAVLAATAYPEKPGEVQVSRPSDALAAREAAESALTGLLLGLGGVALLVGGVGVGNTMVISVLERRSEIGLRRALGATRGQIRTQFVTESLLLSLIGGLGGTALGTLITAGYALSRDWPTVVPPWASAAGIGSTLVIGMIAGLYPAVRASRLSPTEALSGT</sequence>
<protein>
    <submittedName>
        <fullName evidence="10">ABC transporter permease</fullName>
    </submittedName>
</protein>
<feature type="transmembrane region" description="Helical" evidence="7">
    <location>
        <begin position="373"/>
        <end position="392"/>
    </location>
</feature>
<keyword evidence="11" id="KW-1185">Reference proteome</keyword>
<evidence type="ECO:0000259" key="8">
    <source>
        <dbReference type="Pfam" id="PF02687"/>
    </source>
</evidence>
<dbReference type="PANTHER" id="PTHR30572">
    <property type="entry name" value="MEMBRANE COMPONENT OF TRANSPORTER-RELATED"/>
    <property type="match status" value="1"/>
</dbReference>
<gene>
    <name evidence="10" type="ORF">PV662_02780</name>
</gene>
<feature type="domain" description="MacB-like periplasmic core" evidence="9">
    <location>
        <begin position="43"/>
        <end position="250"/>
    </location>
</feature>
<evidence type="ECO:0000259" key="9">
    <source>
        <dbReference type="Pfam" id="PF12704"/>
    </source>
</evidence>
<keyword evidence="2" id="KW-1003">Cell membrane</keyword>
<dbReference type="Pfam" id="PF12704">
    <property type="entry name" value="MacB_PCD"/>
    <property type="match status" value="1"/>
</dbReference>
<keyword evidence="5 7" id="KW-0472">Membrane</keyword>
<evidence type="ECO:0000256" key="3">
    <source>
        <dbReference type="ARBA" id="ARBA00022692"/>
    </source>
</evidence>
<evidence type="ECO:0000313" key="11">
    <source>
        <dbReference type="Proteomes" id="UP001271274"/>
    </source>
</evidence>
<feature type="transmembrane region" description="Helical" evidence="7">
    <location>
        <begin position="286"/>
        <end position="311"/>
    </location>
</feature>
<dbReference type="InterPro" id="IPR003838">
    <property type="entry name" value="ABC3_permease_C"/>
</dbReference>
<keyword evidence="3 7" id="KW-0812">Transmembrane</keyword>
<evidence type="ECO:0000256" key="2">
    <source>
        <dbReference type="ARBA" id="ARBA00022475"/>
    </source>
</evidence>
<evidence type="ECO:0000256" key="1">
    <source>
        <dbReference type="ARBA" id="ARBA00004651"/>
    </source>
</evidence>
<proteinExistence type="inferred from homology"/>